<feature type="signal peptide" evidence="9">
    <location>
        <begin position="1"/>
        <end position="20"/>
    </location>
</feature>
<feature type="transmembrane region" description="Helical" evidence="8">
    <location>
        <begin position="638"/>
        <end position="658"/>
    </location>
</feature>
<accession>A0A2P6N736</accession>
<keyword evidence="9" id="KW-0732">Signal</keyword>
<dbReference type="Pfam" id="PF04145">
    <property type="entry name" value="Ctr"/>
    <property type="match status" value="1"/>
</dbReference>
<evidence type="ECO:0000256" key="2">
    <source>
        <dbReference type="ARBA" id="ARBA00022692"/>
    </source>
</evidence>
<feature type="transmembrane region" description="Helical" evidence="8">
    <location>
        <begin position="665"/>
        <end position="688"/>
    </location>
</feature>
<comment type="subcellular location">
    <subcellularLocation>
        <location evidence="1">Membrane</location>
        <topology evidence="1">Multi-pass membrane protein</topology>
    </subcellularLocation>
</comment>
<keyword evidence="2 8" id="KW-0812">Transmembrane</keyword>
<evidence type="ECO:0000256" key="5">
    <source>
        <dbReference type="ARBA" id="ARBA00023180"/>
    </source>
</evidence>
<keyword evidence="3 8" id="KW-1133">Transmembrane helix</keyword>
<evidence type="ECO:0000256" key="4">
    <source>
        <dbReference type="ARBA" id="ARBA00023136"/>
    </source>
</evidence>
<feature type="transmembrane region" description="Helical" evidence="8">
    <location>
        <begin position="227"/>
        <end position="246"/>
    </location>
</feature>
<feature type="transmembrane region" description="Helical" evidence="8">
    <location>
        <begin position="547"/>
        <end position="570"/>
    </location>
</feature>
<feature type="transmembrane region" description="Helical" evidence="8">
    <location>
        <begin position="399"/>
        <end position="421"/>
    </location>
</feature>
<dbReference type="SUPFAM" id="SSF103473">
    <property type="entry name" value="MFS general substrate transporter"/>
    <property type="match status" value="1"/>
</dbReference>
<keyword evidence="5" id="KW-0325">Glycoprotein</keyword>
<dbReference type="Gene3D" id="1.20.1250.20">
    <property type="entry name" value="MFS general substrate transporter like domains"/>
    <property type="match status" value="1"/>
</dbReference>
<keyword evidence="11" id="KW-1185">Reference proteome</keyword>
<dbReference type="InterPro" id="IPR010291">
    <property type="entry name" value="Ion_channel_UNC-93"/>
</dbReference>
<dbReference type="GO" id="GO:0016020">
    <property type="term" value="C:membrane"/>
    <property type="evidence" value="ECO:0007669"/>
    <property type="project" value="UniProtKB-SubCell"/>
</dbReference>
<dbReference type="PANTHER" id="PTHR23294:SF0">
    <property type="entry name" value="UNC93-LIKE PROTEIN MFSD11"/>
    <property type="match status" value="1"/>
</dbReference>
<feature type="transmembrane region" description="Helical" evidence="8">
    <location>
        <begin position="312"/>
        <end position="332"/>
    </location>
</feature>
<dbReference type="Proteomes" id="UP000241769">
    <property type="component" value="Unassembled WGS sequence"/>
</dbReference>
<dbReference type="GO" id="GO:0005375">
    <property type="term" value="F:copper ion transmembrane transporter activity"/>
    <property type="evidence" value="ECO:0007669"/>
    <property type="project" value="InterPro"/>
</dbReference>
<evidence type="ECO:0000256" key="9">
    <source>
        <dbReference type="SAM" id="SignalP"/>
    </source>
</evidence>
<feature type="transmembrane region" description="Helical" evidence="8">
    <location>
        <begin position="694"/>
        <end position="717"/>
    </location>
</feature>
<feature type="transmembrane region" description="Helical" evidence="8">
    <location>
        <begin position="457"/>
        <end position="478"/>
    </location>
</feature>
<dbReference type="Pfam" id="PF05978">
    <property type="entry name" value="UNC-93"/>
    <property type="match status" value="1"/>
</dbReference>
<protein>
    <recommendedName>
        <fullName evidence="6">UNC93-like protein MFSD11</fullName>
    </recommendedName>
    <alternativeName>
        <fullName evidence="7">Major facilitator superfamily domain-containing protein 11</fullName>
    </alternativeName>
</protein>
<feature type="transmembrane region" description="Helical" evidence="8">
    <location>
        <begin position="427"/>
        <end position="450"/>
    </location>
</feature>
<proteinExistence type="predicted"/>
<feature type="transmembrane region" description="Helical" evidence="8">
    <location>
        <begin position="484"/>
        <end position="506"/>
    </location>
</feature>
<gene>
    <name evidence="10" type="ORF">PROFUN_12634</name>
</gene>
<keyword evidence="4 8" id="KW-0472">Membrane</keyword>
<sequence length="803" mass="87418">MLRGAVSIFFIFVFITGVESDFCVKNATVSTCSDYRYPDAVASSEVQMMCGMMPNMPSCTLRSLCQTTERDDIKSSLFCEPFSLLKESCLDMPRMGGCHNYTSLCASGSVVEECSTNVVHLPSSKRARNLTLTMCSEMPMDGCERCINATSGCDWLTVYSNLCISMPDMERCTAWKQMCLSIPSWPLCKGSSSPSGDTQAPAEMRMYFHLDYRDYILFRQWVARTDLQYALSLIAVFAIAVTFEFLKMMRAQLERRWMNEHVTGCTSVNDSIAESTPPFKLSVDVPRSILHFVGVMWGLFVMLIAMTYNVGMVISVGAGAGFGALLFGSIGSNQSDFLSWRRIALALHTGSISRARRNSWRGETRILSISQQPPRLTRGFASDLIPATRRVNMAISQNLVMCLVLSGSVFIFLTAFIAAQGQVNKQYGFTALTILYAVFAAGAPLAGPIVSRFPARYLMFAGALCFATFNIVNIKSIWGQSPIPLFIGGAIDGAGSAIFWVAQGVYINRISDDTNRALFASIFVVGLAGAHTGGNLITYLLQQVPNFSWDLLFSVCSLAGILSAIPLLALKVPGDDASSQKQEAEVETALSSIKNCFSMLKDSSFLILMPSVIAYAFNLSFMFGAFPTKINNPISSSLYLTLFGLSYLAFSLTTGKIAPLLRGNALVLISASGMLLGITLATVAPYTANPAACNIAAAISFGPVEPCYFVSFYSILGNDYSSKLGHANAAFRFVHGLCMGVMFFLSSVMQYNHLVALCSTMQVIGLSLFLYRNLRTTTVNPTGEYKLMAPETSVEMTSNGSSA</sequence>
<feature type="transmembrane region" description="Helical" evidence="8">
    <location>
        <begin position="289"/>
        <end position="306"/>
    </location>
</feature>
<dbReference type="InParanoid" id="A0A2P6N736"/>
<feature type="chain" id="PRO_5015129202" description="UNC93-like protein MFSD11" evidence="9">
    <location>
        <begin position="21"/>
        <end position="803"/>
    </location>
</feature>
<dbReference type="AlphaFoldDB" id="A0A2P6N736"/>
<dbReference type="InterPro" id="IPR036259">
    <property type="entry name" value="MFS_trans_sf"/>
</dbReference>
<evidence type="ECO:0000256" key="7">
    <source>
        <dbReference type="ARBA" id="ARBA00041910"/>
    </source>
</evidence>
<evidence type="ECO:0000256" key="6">
    <source>
        <dbReference type="ARBA" id="ARBA00040302"/>
    </source>
</evidence>
<dbReference type="EMBL" id="MDYQ01000171">
    <property type="protein sequence ID" value="PRP79772.1"/>
    <property type="molecule type" value="Genomic_DNA"/>
</dbReference>
<evidence type="ECO:0000256" key="1">
    <source>
        <dbReference type="ARBA" id="ARBA00004141"/>
    </source>
</evidence>
<dbReference type="OrthoDB" id="73901at2759"/>
<name>A0A2P6N736_9EUKA</name>
<feature type="transmembrane region" description="Helical" evidence="8">
    <location>
        <begin position="605"/>
        <end position="626"/>
    </location>
</feature>
<dbReference type="InterPro" id="IPR007274">
    <property type="entry name" value="Cop_transporter"/>
</dbReference>
<evidence type="ECO:0000313" key="10">
    <source>
        <dbReference type="EMBL" id="PRP79772.1"/>
    </source>
</evidence>
<dbReference type="PANTHER" id="PTHR23294">
    <property type="entry name" value="ET TRANSLATION PRODUCT-RELATED"/>
    <property type="match status" value="1"/>
</dbReference>
<evidence type="ECO:0000256" key="3">
    <source>
        <dbReference type="ARBA" id="ARBA00022989"/>
    </source>
</evidence>
<evidence type="ECO:0000313" key="11">
    <source>
        <dbReference type="Proteomes" id="UP000241769"/>
    </source>
</evidence>
<feature type="transmembrane region" description="Helical" evidence="8">
    <location>
        <begin position="729"/>
        <end position="748"/>
    </location>
</feature>
<reference evidence="10 11" key="1">
    <citation type="journal article" date="2018" name="Genome Biol. Evol.">
        <title>Multiple Roots of Fruiting Body Formation in Amoebozoa.</title>
        <authorList>
            <person name="Hillmann F."/>
            <person name="Forbes G."/>
            <person name="Novohradska S."/>
            <person name="Ferling I."/>
            <person name="Riege K."/>
            <person name="Groth M."/>
            <person name="Westermann M."/>
            <person name="Marz M."/>
            <person name="Spaller T."/>
            <person name="Winckler T."/>
            <person name="Schaap P."/>
            <person name="Glockner G."/>
        </authorList>
    </citation>
    <scope>NUCLEOTIDE SEQUENCE [LARGE SCALE GENOMIC DNA]</scope>
    <source>
        <strain evidence="10 11">Jena</strain>
    </source>
</reference>
<feature type="transmembrane region" description="Helical" evidence="8">
    <location>
        <begin position="754"/>
        <end position="771"/>
    </location>
</feature>
<organism evidence="10 11">
    <name type="scientific">Planoprotostelium fungivorum</name>
    <dbReference type="NCBI Taxonomy" id="1890364"/>
    <lineage>
        <taxon>Eukaryota</taxon>
        <taxon>Amoebozoa</taxon>
        <taxon>Evosea</taxon>
        <taxon>Variosea</taxon>
        <taxon>Cavosteliida</taxon>
        <taxon>Cavosteliaceae</taxon>
        <taxon>Planoprotostelium</taxon>
    </lineage>
</organism>
<comment type="caution">
    <text evidence="10">The sequence shown here is derived from an EMBL/GenBank/DDBJ whole genome shotgun (WGS) entry which is preliminary data.</text>
</comment>
<dbReference type="InterPro" id="IPR051617">
    <property type="entry name" value="UNC-93-like_regulator"/>
</dbReference>
<evidence type="ECO:0000256" key="8">
    <source>
        <dbReference type="SAM" id="Phobius"/>
    </source>
</evidence>
<feature type="transmembrane region" description="Helical" evidence="8">
    <location>
        <begin position="518"/>
        <end position="541"/>
    </location>
</feature>